<keyword evidence="11" id="KW-0486">Methionine biosynthesis</keyword>
<dbReference type="CDD" id="cd08441">
    <property type="entry name" value="PBP2_MetR"/>
    <property type="match status" value="1"/>
</dbReference>
<gene>
    <name evidence="13" type="ORF">GCM10011613_07980</name>
</gene>
<dbReference type="InterPro" id="IPR005119">
    <property type="entry name" value="LysR_subst-bd"/>
</dbReference>
<organism evidence="13 14">
    <name type="scientific">Cellvibrio zantedeschiae</name>
    <dbReference type="NCBI Taxonomy" id="1237077"/>
    <lineage>
        <taxon>Bacteria</taxon>
        <taxon>Pseudomonadati</taxon>
        <taxon>Pseudomonadota</taxon>
        <taxon>Gammaproteobacteria</taxon>
        <taxon>Cellvibrionales</taxon>
        <taxon>Cellvibrionaceae</taxon>
        <taxon>Cellvibrio</taxon>
    </lineage>
</organism>
<evidence type="ECO:0000313" key="13">
    <source>
        <dbReference type="EMBL" id="GGY66452.1"/>
    </source>
</evidence>
<sequence>MLEIRHLKTLIALRETGSLVEAAERVFLTQSALSHQLKELESKLECELFIRKSRPLRFSEAGKRLLLLADDVLARVDEAERDIKKLIHGEAGRLFMAIECHSCFNWLMPTIDIFRNQWPAIELDFSGGFTFEPLPALAQGEIDLVITSDPQAIKGVEYVPLFSYEMHIGIANQHPLAVKTFLQPQDLADQTLITYPVERSRLDVFKQFLTPAGVEPLAVRTSELTLMMVQLVASGRGLCALPNWVLAEYADKQLISVRSAGEKGIWPTLYAAVREEHVSTGYVQDFLNLAKAHCLKNLQGVKQV</sequence>
<dbReference type="PRINTS" id="PR00039">
    <property type="entry name" value="HTHLYSR"/>
</dbReference>
<keyword evidence="4" id="KW-0963">Cytoplasm</keyword>
<dbReference type="Pfam" id="PF03466">
    <property type="entry name" value="LysR_substrate"/>
    <property type="match status" value="1"/>
</dbReference>
<evidence type="ECO:0000256" key="1">
    <source>
        <dbReference type="ARBA" id="ARBA00004496"/>
    </source>
</evidence>
<keyword evidence="5" id="KW-0678">Repressor</keyword>
<dbReference type="PANTHER" id="PTHR30126:SF25">
    <property type="entry name" value="HTH-TYPE TRANSCRIPTIONAL REGULATOR METR"/>
    <property type="match status" value="1"/>
</dbReference>
<evidence type="ECO:0000256" key="5">
    <source>
        <dbReference type="ARBA" id="ARBA00022491"/>
    </source>
</evidence>
<dbReference type="Pfam" id="PF00126">
    <property type="entry name" value="HTH_1"/>
    <property type="match status" value="1"/>
</dbReference>
<keyword evidence="10" id="KW-0804">Transcription</keyword>
<evidence type="ECO:0000256" key="10">
    <source>
        <dbReference type="ARBA" id="ARBA00023163"/>
    </source>
</evidence>
<dbReference type="Proteomes" id="UP000619761">
    <property type="component" value="Unassembled WGS sequence"/>
</dbReference>
<dbReference type="SUPFAM" id="SSF46785">
    <property type="entry name" value="Winged helix' DNA-binding domain"/>
    <property type="match status" value="1"/>
</dbReference>
<dbReference type="RefSeq" id="WP_189416217.1">
    <property type="nucleotide sequence ID" value="NZ_BMYZ01000001.1"/>
</dbReference>
<protein>
    <recommendedName>
        <fullName evidence="3">HTH-type transcriptional regulator MetR</fullName>
    </recommendedName>
</protein>
<name>A0ABQ3AT45_9GAMM</name>
<dbReference type="Gene3D" id="1.10.10.10">
    <property type="entry name" value="Winged helix-like DNA-binding domain superfamily/Winged helix DNA-binding domain"/>
    <property type="match status" value="1"/>
</dbReference>
<comment type="subcellular location">
    <subcellularLocation>
        <location evidence="1">Cytoplasm</location>
    </subcellularLocation>
</comment>
<dbReference type="Gene3D" id="3.40.190.10">
    <property type="entry name" value="Periplasmic binding protein-like II"/>
    <property type="match status" value="1"/>
</dbReference>
<evidence type="ECO:0000256" key="7">
    <source>
        <dbReference type="ARBA" id="ARBA00023015"/>
    </source>
</evidence>
<keyword evidence="9" id="KW-0010">Activator</keyword>
<keyword evidence="7" id="KW-0805">Transcription regulation</keyword>
<evidence type="ECO:0000256" key="11">
    <source>
        <dbReference type="ARBA" id="ARBA00023167"/>
    </source>
</evidence>
<evidence type="ECO:0000256" key="9">
    <source>
        <dbReference type="ARBA" id="ARBA00023159"/>
    </source>
</evidence>
<comment type="caution">
    <text evidence="13">The sequence shown here is derived from an EMBL/GenBank/DDBJ whole genome shotgun (WGS) entry which is preliminary data.</text>
</comment>
<keyword evidence="8" id="KW-0238">DNA-binding</keyword>
<dbReference type="InterPro" id="IPR000847">
    <property type="entry name" value="LysR_HTH_N"/>
</dbReference>
<keyword evidence="14" id="KW-1185">Reference proteome</keyword>
<dbReference type="PANTHER" id="PTHR30126">
    <property type="entry name" value="HTH-TYPE TRANSCRIPTIONAL REGULATOR"/>
    <property type="match status" value="1"/>
</dbReference>
<accession>A0ABQ3AT45</accession>
<evidence type="ECO:0000256" key="4">
    <source>
        <dbReference type="ARBA" id="ARBA00022490"/>
    </source>
</evidence>
<evidence type="ECO:0000256" key="8">
    <source>
        <dbReference type="ARBA" id="ARBA00023125"/>
    </source>
</evidence>
<comment type="similarity">
    <text evidence="2">Belongs to the LysR transcriptional regulatory family.</text>
</comment>
<dbReference type="SUPFAM" id="SSF53850">
    <property type="entry name" value="Periplasmic binding protein-like II"/>
    <property type="match status" value="1"/>
</dbReference>
<evidence type="ECO:0000256" key="3">
    <source>
        <dbReference type="ARBA" id="ARBA00019365"/>
    </source>
</evidence>
<evidence type="ECO:0000256" key="2">
    <source>
        <dbReference type="ARBA" id="ARBA00009437"/>
    </source>
</evidence>
<keyword evidence="6" id="KW-0028">Amino-acid biosynthesis</keyword>
<dbReference type="InterPro" id="IPR037406">
    <property type="entry name" value="MetR_PBP2"/>
</dbReference>
<evidence type="ECO:0000256" key="6">
    <source>
        <dbReference type="ARBA" id="ARBA00022605"/>
    </source>
</evidence>
<proteinExistence type="inferred from homology"/>
<feature type="domain" description="HTH lysR-type" evidence="12">
    <location>
        <begin position="2"/>
        <end position="59"/>
    </location>
</feature>
<dbReference type="InterPro" id="IPR036388">
    <property type="entry name" value="WH-like_DNA-bd_sf"/>
</dbReference>
<dbReference type="EMBL" id="BMYZ01000001">
    <property type="protein sequence ID" value="GGY66452.1"/>
    <property type="molecule type" value="Genomic_DNA"/>
</dbReference>
<evidence type="ECO:0000259" key="12">
    <source>
        <dbReference type="PROSITE" id="PS50931"/>
    </source>
</evidence>
<evidence type="ECO:0000313" key="14">
    <source>
        <dbReference type="Proteomes" id="UP000619761"/>
    </source>
</evidence>
<dbReference type="InterPro" id="IPR036390">
    <property type="entry name" value="WH_DNA-bd_sf"/>
</dbReference>
<dbReference type="PROSITE" id="PS50931">
    <property type="entry name" value="HTH_LYSR"/>
    <property type="match status" value="1"/>
</dbReference>
<reference evidence="14" key="1">
    <citation type="journal article" date="2019" name="Int. J. Syst. Evol. Microbiol.">
        <title>The Global Catalogue of Microorganisms (GCM) 10K type strain sequencing project: providing services to taxonomists for standard genome sequencing and annotation.</title>
        <authorList>
            <consortium name="The Broad Institute Genomics Platform"/>
            <consortium name="The Broad Institute Genome Sequencing Center for Infectious Disease"/>
            <person name="Wu L."/>
            <person name="Ma J."/>
        </authorList>
    </citation>
    <scope>NUCLEOTIDE SEQUENCE [LARGE SCALE GENOMIC DNA]</scope>
    <source>
        <strain evidence="14">KCTC 32239</strain>
    </source>
</reference>